<dbReference type="KEGG" id="nbe:Back2_22420"/>
<dbReference type="InterPro" id="IPR029063">
    <property type="entry name" value="SAM-dependent_MTases_sf"/>
</dbReference>
<keyword evidence="2" id="KW-0830">Ubiquinone</keyword>
<dbReference type="RefSeq" id="WP_164512574.1">
    <property type="nucleotide sequence ID" value="NZ_AP019307.1"/>
</dbReference>
<dbReference type="EMBL" id="AP019307">
    <property type="protein sequence ID" value="BBH17955.1"/>
    <property type="molecule type" value="Genomic_DNA"/>
</dbReference>
<dbReference type="SUPFAM" id="SSF53335">
    <property type="entry name" value="S-adenosyl-L-methionine-dependent methyltransferases"/>
    <property type="match status" value="1"/>
</dbReference>
<proteinExistence type="predicted"/>
<evidence type="ECO:0000313" key="3">
    <source>
        <dbReference type="Proteomes" id="UP000271573"/>
    </source>
</evidence>
<dbReference type="Pfam" id="PF08241">
    <property type="entry name" value="Methyltransf_11"/>
    <property type="match status" value="1"/>
</dbReference>
<dbReference type="PANTHER" id="PTHR43591:SF24">
    <property type="entry name" value="2-METHOXY-6-POLYPRENYL-1,4-BENZOQUINOL METHYLASE, MITOCHONDRIAL"/>
    <property type="match status" value="1"/>
</dbReference>
<evidence type="ECO:0000313" key="2">
    <source>
        <dbReference type="EMBL" id="BBH17955.1"/>
    </source>
</evidence>
<gene>
    <name evidence="2" type="primary">ubiE</name>
    <name evidence="2" type="ORF">Back2_22420</name>
</gene>
<dbReference type="PANTHER" id="PTHR43591">
    <property type="entry name" value="METHYLTRANSFERASE"/>
    <property type="match status" value="1"/>
</dbReference>
<name>A0A3G9IPG1_9ACTN</name>
<keyword evidence="3" id="KW-1185">Reference proteome</keyword>
<keyword evidence="2" id="KW-0489">Methyltransferase</keyword>
<feature type="domain" description="Methyltransferase type 11" evidence="1">
    <location>
        <begin position="48"/>
        <end position="142"/>
    </location>
</feature>
<dbReference type="AlphaFoldDB" id="A0A3G9IPG1"/>
<dbReference type="Proteomes" id="UP000271573">
    <property type="component" value="Chromosome"/>
</dbReference>
<reference evidence="2 3" key="1">
    <citation type="submission" date="2018-11" db="EMBL/GenBank/DDBJ databases">
        <title>Complete genome sequence of Nocardioides baekrokdamisoli strain KCTC 39748.</title>
        <authorList>
            <person name="Kang S.W."/>
            <person name="Lee K.C."/>
            <person name="Kim K.K."/>
            <person name="Kim J.S."/>
            <person name="Kim D.S."/>
            <person name="Ko S.H."/>
            <person name="Yang S.H."/>
            <person name="Shin Y.K."/>
            <person name="Lee J.S."/>
        </authorList>
    </citation>
    <scope>NUCLEOTIDE SEQUENCE [LARGE SCALE GENOMIC DNA]</scope>
    <source>
        <strain evidence="2 3">KCTC 39748</strain>
    </source>
</reference>
<accession>A0A3G9IPG1</accession>
<protein>
    <submittedName>
        <fullName evidence="2">Ubiquinone/menaquinone biosynthesis methyltransferase</fullName>
    </submittedName>
</protein>
<keyword evidence="2" id="KW-0808">Transferase</keyword>
<dbReference type="GO" id="GO:0032259">
    <property type="term" value="P:methylation"/>
    <property type="evidence" value="ECO:0007669"/>
    <property type="project" value="UniProtKB-KW"/>
</dbReference>
<dbReference type="InterPro" id="IPR013216">
    <property type="entry name" value="Methyltransf_11"/>
</dbReference>
<dbReference type="GO" id="GO:0008757">
    <property type="term" value="F:S-adenosylmethionine-dependent methyltransferase activity"/>
    <property type="evidence" value="ECO:0007669"/>
    <property type="project" value="InterPro"/>
</dbReference>
<evidence type="ECO:0000259" key="1">
    <source>
        <dbReference type="Pfam" id="PF08241"/>
    </source>
</evidence>
<sequence>MAEASTNDAAFVGNIPLMYDDLLVPIFFEEPARSVAAVIAALEPVSILETAAGTGALTRELLSATPAHLTATDLNAPMIDAALRRTASERVTWDVADALDLRYPDASFDVVTCQFGAMFFPDRVRGYAEARRVLKPGGSFVFTVWDTIENNAISDVVTQALRLEAGEVELDFLVRTPYGHAQDDTLTSELIEAGFTDVALSRVDGVCITDARDGAIAVCEGTPLRGEIERHPTMTLGRAVGLAATALRDRFGDGVFHAPMRWVEIVAR</sequence>
<dbReference type="CDD" id="cd02440">
    <property type="entry name" value="AdoMet_MTases"/>
    <property type="match status" value="1"/>
</dbReference>
<dbReference type="Gene3D" id="3.40.50.150">
    <property type="entry name" value="Vaccinia Virus protein VP39"/>
    <property type="match status" value="1"/>
</dbReference>
<organism evidence="2 3">
    <name type="scientific">Nocardioides baekrokdamisoli</name>
    <dbReference type="NCBI Taxonomy" id="1804624"/>
    <lineage>
        <taxon>Bacteria</taxon>
        <taxon>Bacillati</taxon>
        <taxon>Actinomycetota</taxon>
        <taxon>Actinomycetes</taxon>
        <taxon>Propionibacteriales</taxon>
        <taxon>Nocardioidaceae</taxon>
        <taxon>Nocardioides</taxon>
    </lineage>
</organism>